<evidence type="ECO:0000256" key="3">
    <source>
        <dbReference type="ARBA" id="ARBA00012313"/>
    </source>
</evidence>
<evidence type="ECO:0000256" key="7">
    <source>
        <dbReference type="ARBA" id="ARBA00023002"/>
    </source>
</evidence>
<dbReference type="Gene3D" id="1.10.520.10">
    <property type="match status" value="1"/>
</dbReference>
<keyword evidence="13" id="KW-1185">Reference proteome</keyword>
<evidence type="ECO:0000259" key="11">
    <source>
        <dbReference type="PROSITE" id="PS50873"/>
    </source>
</evidence>
<evidence type="ECO:0000313" key="13">
    <source>
        <dbReference type="Proteomes" id="UP000215914"/>
    </source>
</evidence>
<keyword evidence="8" id="KW-0408">Iron</keyword>
<evidence type="ECO:0000256" key="8">
    <source>
        <dbReference type="ARBA" id="ARBA00023004"/>
    </source>
</evidence>
<evidence type="ECO:0000256" key="10">
    <source>
        <dbReference type="RuleBase" id="RU004241"/>
    </source>
</evidence>
<feature type="domain" description="Plant heme peroxidase family profile" evidence="11">
    <location>
        <begin position="11"/>
        <end position="65"/>
    </location>
</feature>
<feature type="binding site" evidence="9">
    <location>
        <position position="26"/>
    </location>
    <ligand>
        <name>Ca(2+)</name>
        <dbReference type="ChEBI" id="CHEBI:29108"/>
        <label>1</label>
    </ligand>
</feature>
<evidence type="ECO:0000256" key="1">
    <source>
        <dbReference type="ARBA" id="ARBA00000189"/>
    </source>
</evidence>
<comment type="catalytic activity">
    <reaction evidence="1">
        <text>2 a phenolic donor + H2O2 = 2 a phenolic radical donor + 2 H2O</text>
        <dbReference type="Rhea" id="RHEA:56136"/>
        <dbReference type="ChEBI" id="CHEBI:15377"/>
        <dbReference type="ChEBI" id="CHEBI:16240"/>
        <dbReference type="ChEBI" id="CHEBI:139520"/>
        <dbReference type="ChEBI" id="CHEBI:139521"/>
        <dbReference type="EC" id="1.11.1.7"/>
    </reaction>
</comment>
<dbReference type="EMBL" id="MNCJ02000325">
    <property type="protein sequence ID" value="KAF5788633.1"/>
    <property type="molecule type" value="Genomic_DNA"/>
</dbReference>
<dbReference type="Proteomes" id="UP000215914">
    <property type="component" value="Unassembled WGS sequence"/>
</dbReference>
<comment type="cofactor">
    <cofactor evidence="2">
        <name>heme b</name>
        <dbReference type="ChEBI" id="CHEBI:60344"/>
    </cofactor>
</comment>
<keyword evidence="6 9" id="KW-0479">Metal-binding</keyword>
<dbReference type="GO" id="GO:0140825">
    <property type="term" value="F:lactoperoxidase activity"/>
    <property type="evidence" value="ECO:0007669"/>
    <property type="project" value="UniProtKB-EC"/>
</dbReference>
<evidence type="ECO:0000256" key="5">
    <source>
        <dbReference type="ARBA" id="ARBA00022617"/>
    </source>
</evidence>
<keyword evidence="7 12" id="KW-0560">Oxidoreductase</keyword>
<dbReference type="GO" id="GO:0006979">
    <property type="term" value="P:response to oxidative stress"/>
    <property type="evidence" value="ECO:0007669"/>
    <property type="project" value="InterPro"/>
</dbReference>
<gene>
    <name evidence="12" type="ORF">HanXRQr2_Chr10g0466161</name>
</gene>
<keyword evidence="9" id="KW-0106">Calcium</keyword>
<accession>A0A9K3N6R5</accession>
<dbReference type="PROSITE" id="PS50873">
    <property type="entry name" value="PEROXIDASE_4"/>
    <property type="match status" value="1"/>
</dbReference>
<dbReference type="GO" id="GO:0046872">
    <property type="term" value="F:metal ion binding"/>
    <property type="evidence" value="ECO:0007669"/>
    <property type="project" value="UniProtKB-KW"/>
</dbReference>
<dbReference type="PANTHER" id="PTHR31235">
    <property type="entry name" value="PEROXIDASE 25-RELATED"/>
    <property type="match status" value="1"/>
</dbReference>
<keyword evidence="4 12" id="KW-0575">Peroxidase</keyword>
<dbReference type="EC" id="1.11.1.7" evidence="3"/>
<feature type="binding site" evidence="9">
    <location>
        <position position="16"/>
    </location>
    <ligand>
        <name>Ca(2+)</name>
        <dbReference type="ChEBI" id="CHEBI:29108"/>
        <label>1</label>
    </ligand>
</feature>
<evidence type="ECO:0000256" key="6">
    <source>
        <dbReference type="ARBA" id="ARBA00022723"/>
    </source>
</evidence>
<dbReference type="AlphaFoldDB" id="A0A9K3N6R5"/>
<dbReference type="Gramene" id="mRNA:HanXRQr2_Chr10g0466161">
    <property type="protein sequence ID" value="CDS:HanXRQr2_Chr10g0466161.1"/>
    <property type="gene ID" value="HanXRQr2_Chr10g0466161"/>
</dbReference>
<evidence type="ECO:0000256" key="2">
    <source>
        <dbReference type="ARBA" id="ARBA00001970"/>
    </source>
</evidence>
<dbReference type="GO" id="GO:0020037">
    <property type="term" value="F:heme binding"/>
    <property type="evidence" value="ECO:0007669"/>
    <property type="project" value="InterPro"/>
</dbReference>
<dbReference type="PRINTS" id="PR00461">
    <property type="entry name" value="PLPEROXIDASE"/>
</dbReference>
<reference evidence="12" key="1">
    <citation type="journal article" date="2017" name="Nature">
        <title>The sunflower genome provides insights into oil metabolism, flowering and Asterid evolution.</title>
        <authorList>
            <person name="Badouin H."/>
            <person name="Gouzy J."/>
            <person name="Grassa C.J."/>
            <person name="Murat F."/>
            <person name="Staton S.E."/>
            <person name="Cottret L."/>
            <person name="Lelandais-Briere C."/>
            <person name="Owens G.L."/>
            <person name="Carrere S."/>
            <person name="Mayjonade B."/>
            <person name="Legrand L."/>
            <person name="Gill N."/>
            <person name="Kane N.C."/>
            <person name="Bowers J.E."/>
            <person name="Hubner S."/>
            <person name="Bellec A."/>
            <person name="Berard A."/>
            <person name="Berges H."/>
            <person name="Blanchet N."/>
            <person name="Boniface M.C."/>
            <person name="Brunel D."/>
            <person name="Catrice O."/>
            <person name="Chaidir N."/>
            <person name="Claudel C."/>
            <person name="Donnadieu C."/>
            <person name="Faraut T."/>
            <person name="Fievet G."/>
            <person name="Helmstetter N."/>
            <person name="King M."/>
            <person name="Knapp S.J."/>
            <person name="Lai Z."/>
            <person name="Le Paslier M.C."/>
            <person name="Lippi Y."/>
            <person name="Lorenzon L."/>
            <person name="Mandel J.R."/>
            <person name="Marage G."/>
            <person name="Marchand G."/>
            <person name="Marquand E."/>
            <person name="Bret-Mestries E."/>
            <person name="Morien E."/>
            <person name="Nambeesan S."/>
            <person name="Nguyen T."/>
            <person name="Pegot-Espagnet P."/>
            <person name="Pouilly N."/>
            <person name="Raftis F."/>
            <person name="Sallet E."/>
            <person name="Schiex T."/>
            <person name="Thomas J."/>
            <person name="Vandecasteele C."/>
            <person name="Vares D."/>
            <person name="Vear F."/>
            <person name="Vautrin S."/>
            <person name="Crespi M."/>
            <person name="Mangin B."/>
            <person name="Burke J.M."/>
            <person name="Salse J."/>
            <person name="Munos S."/>
            <person name="Vincourt P."/>
            <person name="Rieseberg L.H."/>
            <person name="Langlade N.B."/>
        </authorList>
    </citation>
    <scope>NUCLEOTIDE SEQUENCE</scope>
    <source>
        <tissue evidence="12">Leaves</tissue>
    </source>
</reference>
<evidence type="ECO:0000313" key="12">
    <source>
        <dbReference type="EMBL" id="KAF5788633.1"/>
    </source>
</evidence>
<comment type="similarity">
    <text evidence="10">Belongs to the peroxidase family.</text>
</comment>
<reference evidence="12" key="2">
    <citation type="submission" date="2020-06" db="EMBL/GenBank/DDBJ databases">
        <title>Helianthus annuus Genome sequencing and assembly Release 2.</title>
        <authorList>
            <person name="Gouzy J."/>
            <person name="Langlade N."/>
            <person name="Munos S."/>
        </authorList>
    </citation>
    <scope>NUCLEOTIDE SEQUENCE</scope>
    <source>
        <tissue evidence="12">Leaves</tissue>
    </source>
</reference>
<protein>
    <recommendedName>
        <fullName evidence="3">peroxidase</fullName>
        <ecNumber evidence="3">1.11.1.7</ecNumber>
    </recommendedName>
</protein>
<organism evidence="12 13">
    <name type="scientific">Helianthus annuus</name>
    <name type="common">Common sunflower</name>
    <dbReference type="NCBI Taxonomy" id="4232"/>
    <lineage>
        <taxon>Eukaryota</taxon>
        <taxon>Viridiplantae</taxon>
        <taxon>Streptophyta</taxon>
        <taxon>Embryophyta</taxon>
        <taxon>Tracheophyta</taxon>
        <taxon>Spermatophyta</taxon>
        <taxon>Magnoliopsida</taxon>
        <taxon>eudicotyledons</taxon>
        <taxon>Gunneridae</taxon>
        <taxon>Pentapetalae</taxon>
        <taxon>asterids</taxon>
        <taxon>campanulids</taxon>
        <taxon>Asterales</taxon>
        <taxon>Asteraceae</taxon>
        <taxon>Asteroideae</taxon>
        <taxon>Heliantheae alliance</taxon>
        <taxon>Heliantheae</taxon>
        <taxon>Helianthus</taxon>
    </lineage>
</organism>
<evidence type="ECO:0000256" key="9">
    <source>
        <dbReference type="PIRSR" id="PIRSR600823-3"/>
    </source>
</evidence>
<sequence length="75" mass="7957">MDFCDDSVEFQGCDGSILIDNGPISEKLAPAHQGLQGFDVIEDAKAQFEFVCPGVVSCVDIVAIADIVCHVILST</sequence>
<dbReference type="InterPro" id="IPR002016">
    <property type="entry name" value="Haem_peroxidase"/>
</dbReference>
<dbReference type="Pfam" id="PF00141">
    <property type="entry name" value="peroxidase"/>
    <property type="match status" value="1"/>
</dbReference>
<dbReference type="SUPFAM" id="SSF48113">
    <property type="entry name" value="Heme-dependent peroxidases"/>
    <property type="match status" value="1"/>
</dbReference>
<name>A0A9K3N6R5_HELAN</name>
<dbReference type="InterPro" id="IPR010255">
    <property type="entry name" value="Haem_peroxidase_sf"/>
</dbReference>
<comment type="cofactor">
    <cofactor evidence="9">
        <name>Ca(2+)</name>
        <dbReference type="ChEBI" id="CHEBI:29108"/>
    </cofactor>
    <text evidence="9">Binds 2 calcium ions per subunit.</text>
</comment>
<proteinExistence type="inferred from homology"/>
<feature type="binding site" evidence="9">
    <location>
        <position position="12"/>
    </location>
    <ligand>
        <name>Ca(2+)</name>
        <dbReference type="ChEBI" id="CHEBI:29108"/>
        <label>1</label>
    </ligand>
</feature>
<evidence type="ECO:0000256" key="4">
    <source>
        <dbReference type="ARBA" id="ARBA00022559"/>
    </source>
</evidence>
<keyword evidence="5" id="KW-0349">Heme</keyword>
<comment type="caution">
    <text evidence="12">The sequence shown here is derived from an EMBL/GenBank/DDBJ whole genome shotgun (WGS) entry which is preliminary data.</text>
</comment>
<dbReference type="InterPro" id="IPR000823">
    <property type="entry name" value="Peroxidase_pln"/>
</dbReference>
<feature type="binding site" evidence="9">
    <location>
        <position position="14"/>
    </location>
    <ligand>
        <name>Ca(2+)</name>
        <dbReference type="ChEBI" id="CHEBI:29108"/>
        <label>1</label>
    </ligand>
</feature>